<organism evidence="6 7">
    <name type="scientific">Chaetomium fimeti</name>
    <dbReference type="NCBI Taxonomy" id="1854472"/>
    <lineage>
        <taxon>Eukaryota</taxon>
        <taxon>Fungi</taxon>
        <taxon>Dikarya</taxon>
        <taxon>Ascomycota</taxon>
        <taxon>Pezizomycotina</taxon>
        <taxon>Sordariomycetes</taxon>
        <taxon>Sordariomycetidae</taxon>
        <taxon>Sordariales</taxon>
        <taxon>Chaetomiaceae</taxon>
        <taxon>Chaetomium</taxon>
    </lineage>
</organism>
<dbReference type="GeneID" id="87840306"/>
<accession>A0AAE0HHG7</accession>
<dbReference type="Gene3D" id="3.40.50.1820">
    <property type="entry name" value="alpha/beta hydrolase"/>
    <property type="match status" value="1"/>
</dbReference>
<evidence type="ECO:0000313" key="7">
    <source>
        <dbReference type="Proteomes" id="UP001278766"/>
    </source>
</evidence>
<sequence>MTLSGLFTGLALASGALAVPLYGRDNNTSGINWGPCDFESAAAGPIECATLHVPLDYTDSASTETLALSLIKSPSRSNTTTVKKSILFNFGGPGYGAVSSLNSGADLFHLMTGGQHDLIAFDPRGTEKTLTFSCFDTPEQRQIATLKYPFVPVDAYDSALAETFAGANAMSNVCREHYEGSHNPEFIGTAFVARDLMSVVDALDEDGLLRYWGLSYGSLLGMTVAALFPDRMDRLVLDGVVNADNYYNHFGIDIDQFLTADSGFRAILSACVEAGPEKCPLAAIGSTAADIEATLFGVADKYGENPIAVGSSILNERIIKELIFIVTKYTSDIVTATNHLANLVTGTNLTEVVAFYEGLSGGIVPDTDAILGIKCSDTVPRVDSLEGILPDVEHMLATSELFAPGIAGVAAQCASWPWAAKELYSGPWEGIKTKNPILFFGNTHDPVTPVASAKKMSAAFEGSVAVEQNGFGHATPSQLSDCTTKIMSEYFNLGTLPADGTVCEVNSPLF</sequence>
<dbReference type="Proteomes" id="UP001278766">
    <property type="component" value="Unassembled WGS sequence"/>
</dbReference>
<name>A0AAE0HHG7_9PEZI</name>
<evidence type="ECO:0000259" key="5">
    <source>
        <dbReference type="Pfam" id="PF08386"/>
    </source>
</evidence>
<dbReference type="PANTHER" id="PTHR43248:SF25">
    <property type="entry name" value="AB HYDROLASE-1 DOMAIN-CONTAINING PROTEIN-RELATED"/>
    <property type="match status" value="1"/>
</dbReference>
<dbReference type="PANTHER" id="PTHR43248">
    <property type="entry name" value="2-SUCCINYL-6-HYDROXY-2,4-CYCLOHEXADIENE-1-CARBOXYLATE SYNTHASE"/>
    <property type="match status" value="1"/>
</dbReference>
<dbReference type="InterPro" id="IPR051601">
    <property type="entry name" value="Serine_prot/Carboxylest_S33"/>
</dbReference>
<evidence type="ECO:0000256" key="3">
    <source>
        <dbReference type="SAM" id="SignalP"/>
    </source>
</evidence>
<evidence type="ECO:0000256" key="1">
    <source>
        <dbReference type="ARBA" id="ARBA00010088"/>
    </source>
</evidence>
<reference evidence="6" key="2">
    <citation type="submission" date="2023-06" db="EMBL/GenBank/DDBJ databases">
        <authorList>
            <consortium name="Lawrence Berkeley National Laboratory"/>
            <person name="Haridas S."/>
            <person name="Hensen N."/>
            <person name="Bonometti L."/>
            <person name="Westerberg I."/>
            <person name="Brannstrom I.O."/>
            <person name="Guillou S."/>
            <person name="Cros-Aarteil S."/>
            <person name="Calhoun S."/>
            <person name="Kuo A."/>
            <person name="Mondo S."/>
            <person name="Pangilinan J."/>
            <person name="Riley R."/>
            <person name="Labutti K."/>
            <person name="Andreopoulos B."/>
            <person name="Lipzen A."/>
            <person name="Chen C."/>
            <person name="Yanf M."/>
            <person name="Daum C."/>
            <person name="Ng V."/>
            <person name="Clum A."/>
            <person name="Steindorff A."/>
            <person name="Ohm R."/>
            <person name="Martin F."/>
            <person name="Silar P."/>
            <person name="Natvig D."/>
            <person name="Lalanne C."/>
            <person name="Gautier V."/>
            <person name="Ament-Velasquez S.L."/>
            <person name="Kruys A."/>
            <person name="Hutchinson M.I."/>
            <person name="Powell A.J."/>
            <person name="Barry K."/>
            <person name="Miller A.N."/>
            <person name="Grigoriev I.V."/>
            <person name="Debuchy R."/>
            <person name="Gladieux P."/>
            <person name="Thoren M.H."/>
            <person name="Johannesson H."/>
        </authorList>
    </citation>
    <scope>NUCLEOTIDE SEQUENCE</scope>
    <source>
        <strain evidence="6">CBS 168.71</strain>
    </source>
</reference>
<evidence type="ECO:0000256" key="2">
    <source>
        <dbReference type="ARBA" id="ARBA00022801"/>
    </source>
</evidence>
<evidence type="ECO:0000259" key="4">
    <source>
        <dbReference type="Pfam" id="PF00561"/>
    </source>
</evidence>
<feature type="signal peptide" evidence="3">
    <location>
        <begin position="1"/>
        <end position="18"/>
    </location>
</feature>
<comment type="caution">
    <text evidence="6">The sequence shown here is derived from an EMBL/GenBank/DDBJ whole genome shotgun (WGS) entry which is preliminary data.</text>
</comment>
<dbReference type="AlphaFoldDB" id="A0AAE0HHG7"/>
<feature type="domain" description="AB hydrolase-1" evidence="4">
    <location>
        <begin position="103"/>
        <end position="240"/>
    </location>
</feature>
<dbReference type="InterPro" id="IPR013595">
    <property type="entry name" value="Pept_S33_TAP-like_C"/>
</dbReference>
<evidence type="ECO:0000313" key="6">
    <source>
        <dbReference type="EMBL" id="KAK3296648.1"/>
    </source>
</evidence>
<dbReference type="RefSeq" id="XP_062660162.1">
    <property type="nucleotide sequence ID" value="XM_062803358.1"/>
</dbReference>
<dbReference type="Pfam" id="PF00561">
    <property type="entry name" value="Abhydrolase_1"/>
    <property type="match status" value="1"/>
</dbReference>
<reference evidence="6" key="1">
    <citation type="journal article" date="2023" name="Mol. Phylogenet. Evol.">
        <title>Genome-scale phylogeny and comparative genomics of the fungal order Sordariales.</title>
        <authorList>
            <person name="Hensen N."/>
            <person name="Bonometti L."/>
            <person name="Westerberg I."/>
            <person name="Brannstrom I.O."/>
            <person name="Guillou S."/>
            <person name="Cros-Aarteil S."/>
            <person name="Calhoun S."/>
            <person name="Haridas S."/>
            <person name="Kuo A."/>
            <person name="Mondo S."/>
            <person name="Pangilinan J."/>
            <person name="Riley R."/>
            <person name="LaButti K."/>
            <person name="Andreopoulos B."/>
            <person name="Lipzen A."/>
            <person name="Chen C."/>
            <person name="Yan M."/>
            <person name="Daum C."/>
            <person name="Ng V."/>
            <person name="Clum A."/>
            <person name="Steindorff A."/>
            <person name="Ohm R.A."/>
            <person name="Martin F."/>
            <person name="Silar P."/>
            <person name="Natvig D.O."/>
            <person name="Lalanne C."/>
            <person name="Gautier V."/>
            <person name="Ament-Velasquez S.L."/>
            <person name="Kruys A."/>
            <person name="Hutchinson M.I."/>
            <person name="Powell A.J."/>
            <person name="Barry K."/>
            <person name="Miller A.N."/>
            <person name="Grigoriev I.V."/>
            <person name="Debuchy R."/>
            <person name="Gladieux P."/>
            <person name="Hiltunen Thoren M."/>
            <person name="Johannesson H."/>
        </authorList>
    </citation>
    <scope>NUCLEOTIDE SEQUENCE</scope>
    <source>
        <strain evidence="6">CBS 168.71</strain>
    </source>
</reference>
<dbReference type="SUPFAM" id="SSF53474">
    <property type="entry name" value="alpha/beta-Hydrolases"/>
    <property type="match status" value="1"/>
</dbReference>
<keyword evidence="7" id="KW-1185">Reference proteome</keyword>
<comment type="similarity">
    <text evidence="1">Belongs to the peptidase S33 family.</text>
</comment>
<keyword evidence="3" id="KW-0732">Signal</keyword>
<dbReference type="GO" id="GO:0016787">
    <property type="term" value="F:hydrolase activity"/>
    <property type="evidence" value="ECO:0007669"/>
    <property type="project" value="UniProtKB-KW"/>
</dbReference>
<gene>
    <name evidence="6" type="ORF">B0H64DRAFT_389857</name>
</gene>
<dbReference type="Pfam" id="PF08386">
    <property type="entry name" value="Abhydrolase_4"/>
    <property type="match status" value="1"/>
</dbReference>
<protein>
    <submittedName>
        <fullName evidence="6">TAP-like protein-domain-containing protein</fullName>
    </submittedName>
</protein>
<feature type="domain" description="Peptidase S33 tripeptidyl aminopeptidase-like C-terminal" evidence="5">
    <location>
        <begin position="409"/>
        <end position="503"/>
    </location>
</feature>
<proteinExistence type="inferred from homology"/>
<feature type="chain" id="PRO_5042052791" evidence="3">
    <location>
        <begin position="19"/>
        <end position="510"/>
    </location>
</feature>
<dbReference type="InterPro" id="IPR029058">
    <property type="entry name" value="AB_hydrolase_fold"/>
</dbReference>
<dbReference type="InterPro" id="IPR000073">
    <property type="entry name" value="AB_hydrolase_1"/>
</dbReference>
<keyword evidence="2" id="KW-0378">Hydrolase</keyword>
<dbReference type="EMBL" id="JAUEPN010000003">
    <property type="protein sequence ID" value="KAK3296648.1"/>
    <property type="molecule type" value="Genomic_DNA"/>
</dbReference>